<dbReference type="Proteomes" id="UP000188318">
    <property type="component" value="Unassembled WGS sequence"/>
</dbReference>
<dbReference type="VEuPathDB" id="FungiDB:ASPCADRAFT_42524"/>
<dbReference type="InterPro" id="IPR013785">
    <property type="entry name" value="Aldolase_TIM"/>
</dbReference>
<dbReference type="PANTHER" id="PTHR22893:SF91">
    <property type="entry name" value="NADPH DEHYDROGENASE 2-RELATED"/>
    <property type="match status" value="1"/>
</dbReference>
<reference evidence="3" key="1">
    <citation type="journal article" date="2017" name="Genome Biol.">
        <title>Comparative genomics reveals high biological diversity and specific adaptations in the industrially and medically important fungal genus Aspergillus.</title>
        <authorList>
            <person name="de Vries R.P."/>
            <person name="Riley R."/>
            <person name="Wiebenga A."/>
            <person name="Aguilar-Osorio G."/>
            <person name="Amillis S."/>
            <person name="Uchima C.A."/>
            <person name="Anderluh G."/>
            <person name="Asadollahi M."/>
            <person name="Askin M."/>
            <person name="Barry K."/>
            <person name="Battaglia E."/>
            <person name="Bayram O."/>
            <person name="Benocci T."/>
            <person name="Braus-Stromeyer S.A."/>
            <person name="Caldana C."/>
            <person name="Canovas D."/>
            <person name="Cerqueira G.C."/>
            <person name="Chen F."/>
            <person name="Chen W."/>
            <person name="Choi C."/>
            <person name="Clum A."/>
            <person name="Dos Santos R.A."/>
            <person name="Damasio A.R."/>
            <person name="Diallinas G."/>
            <person name="Emri T."/>
            <person name="Fekete E."/>
            <person name="Flipphi M."/>
            <person name="Freyberg S."/>
            <person name="Gallo A."/>
            <person name="Gournas C."/>
            <person name="Habgood R."/>
            <person name="Hainaut M."/>
            <person name="Harispe M.L."/>
            <person name="Henrissat B."/>
            <person name="Hilden K.S."/>
            <person name="Hope R."/>
            <person name="Hossain A."/>
            <person name="Karabika E."/>
            <person name="Karaffa L."/>
            <person name="Karanyi Z."/>
            <person name="Krasevec N."/>
            <person name="Kuo A."/>
            <person name="Kusch H."/>
            <person name="LaButti K."/>
            <person name="Lagendijk E.L."/>
            <person name="Lapidus A."/>
            <person name="Levasseur A."/>
            <person name="Lindquist E."/>
            <person name="Lipzen A."/>
            <person name="Logrieco A.F."/>
            <person name="MacCabe A."/>
            <person name="Maekelae M.R."/>
            <person name="Malavazi I."/>
            <person name="Melin P."/>
            <person name="Meyer V."/>
            <person name="Mielnichuk N."/>
            <person name="Miskei M."/>
            <person name="Molnar A.P."/>
            <person name="Mule G."/>
            <person name="Ngan C.Y."/>
            <person name="Orejas M."/>
            <person name="Orosz E."/>
            <person name="Ouedraogo J.P."/>
            <person name="Overkamp K.M."/>
            <person name="Park H.-S."/>
            <person name="Perrone G."/>
            <person name="Piumi F."/>
            <person name="Punt P.J."/>
            <person name="Ram A.F."/>
            <person name="Ramon A."/>
            <person name="Rauscher S."/>
            <person name="Record E."/>
            <person name="Riano-Pachon D.M."/>
            <person name="Robert V."/>
            <person name="Roehrig J."/>
            <person name="Ruller R."/>
            <person name="Salamov A."/>
            <person name="Salih N.S."/>
            <person name="Samson R.A."/>
            <person name="Sandor E."/>
            <person name="Sanguinetti M."/>
            <person name="Schuetze T."/>
            <person name="Sepcic K."/>
            <person name="Shelest E."/>
            <person name="Sherlock G."/>
            <person name="Sophianopoulou V."/>
            <person name="Squina F.M."/>
            <person name="Sun H."/>
            <person name="Susca A."/>
            <person name="Todd R.B."/>
            <person name="Tsang A."/>
            <person name="Unkles S.E."/>
            <person name="van de Wiele N."/>
            <person name="van Rossen-Uffink D."/>
            <person name="Oliveira J.V."/>
            <person name="Vesth T.C."/>
            <person name="Visser J."/>
            <person name="Yu J.-H."/>
            <person name="Zhou M."/>
            <person name="Andersen M.R."/>
            <person name="Archer D.B."/>
            <person name="Baker S.E."/>
            <person name="Benoit I."/>
            <person name="Brakhage A.A."/>
            <person name="Braus G.H."/>
            <person name="Fischer R."/>
            <person name="Frisvad J.C."/>
            <person name="Goldman G.H."/>
            <person name="Houbraken J."/>
            <person name="Oakley B."/>
            <person name="Pocsi I."/>
            <person name="Scazzocchio C."/>
            <person name="Seiboth B."/>
            <person name="vanKuyk P.A."/>
            <person name="Wortman J."/>
            <person name="Dyer P.S."/>
            <person name="Grigoriev I.V."/>
        </authorList>
    </citation>
    <scope>NUCLEOTIDE SEQUENCE [LARGE SCALE GENOMIC DNA]</scope>
    <source>
        <strain evidence="3">ITEM 5010</strain>
    </source>
</reference>
<evidence type="ECO:0000313" key="3">
    <source>
        <dbReference type="Proteomes" id="UP000188318"/>
    </source>
</evidence>
<dbReference type="Pfam" id="PF00724">
    <property type="entry name" value="Oxidored_FMN"/>
    <property type="match status" value="1"/>
</dbReference>
<feature type="domain" description="NADH:flavin oxidoreductase/NADH oxidase N-terminal" evidence="1">
    <location>
        <begin position="14"/>
        <end position="220"/>
    </location>
</feature>
<dbReference type="PANTHER" id="PTHR22893">
    <property type="entry name" value="NADH OXIDOREDUCTASE-RELATED"/>
    <property type="match status" value="1"/>
</dbReference>
<dbReference type="GO" id="GO:0003959">
    <property type="term" value="F:NADPH dehydrogenase activity"/>
    <property type="evidence" value="ECO:0007669"/>
    <property type="project" value="TreeGrafter"/>
</dbReference>
<dbReference type="SUPFAM" id="SSF51395">
    <property type="entry name" value="FMN-linked oxidoreductases"/>
    <property type="match status" value="1"/>
</dbReference>
<dbReference type="AlphaFoldDB" id="A0A1R3RW73"/>
<keyword evidence="3" id="KW-1185">Reference proteome</keyword>
<gene>
    <name evidence="2" type="ORF">ASPCADRAFT_42524</name>
</gene>
<name>A0A1R3RW73_ASPC5</name>
<proteinExistence type="predicted"/>
<organism evidence="2 3">
    <name type="scientific">Aspergillus carbonarius (strain ITEM 5010)</name>
    <dbReference type="NCBI Taxonomy" id="602072"/>
    <lineage>
        <taxon>Eukaryota</taxon>
        <taxon>Fungi</taxon>
        <taxon>Dikarya</taxon>
        <taxon>Ascomycota</taxon>
        <taxon>Pezizomycotina</taxon>
        <taxon>Eurotiomycetes</taxon>
        <taxon>Eurotiomycetidae</taxon>
        <taxon>Eurotiales</taxon>
        <taxon>Aspergillaceae</taxon>
        <taxon>Aspergillus</taxon>
        <taxon>Aspergillus subgen. Circumdati</taxon>
    </lineage>
</organism>
<protein>
    <recommendedName>
        <fullName evidence="1">NADH:flavin oxidoreductase/NADH oxidase N-terminal domain-containing protein</fullName>
    </recommendedName>
</protein>
<dbReference type="GO" id="GO:0010181">
    <property type="term" value="F:FMN binding"/>
    <property type="evidence" value="ECO:0007669"/>
    <property type="project" value="InterPro"/>
</dbReference>
<dbReference type="OMA" id="RERRSCI"/>
<dbReference type="OrthoDB" id="276546at2759"/>
<dbReference type="InterPro" id="IPR001155">
    <property type="entry name" value="OxRdtase_FMN_N"/>
</dbReference>
<dbReference type="Gene3D" id="3.20.20.70">
    <property type="entry name" value="Aldolase class I"/>
    <property type="match status" value="1"/>
</dbReference>
<accession>A0A1R3RW73</accession>
<evidence type="ECO:0000259" key="1">
    <source>
        <dbReference type="Pfam" id="PF00724"/>
    </source>
</evidence>
<evidence type="ECO:0000313" key="2">
    <source>
        <dbReference type="EMBL" id="OOF98720.1"/>
    </source>
</evidence>
<dbReference type="EMBL" id="KV907495">
    <property type="protein sequence ID" value="OOF98720.1"/>
    <property type="molecule type" value="Genomic_DNA"/>
</dbReference>
<sequence length="235" mass="25851">MTINAPPPPSTPSKLFQPLQIGPCLLKYRLIMAPTTRYRASKTSNPLPIVQEYYAQRASTPGTLLITEATDIAPHAAGEPYIPGIYSPAQQQAWKEIVTAVHNQGCYIFCQLWATGRAADPALLATKNYPLVSSSNIPVTPTDATPRPLTDSEIDSYITDFATAARIAIHDVGFDGVELHGANGYLIDQFTQTPCNQRTDRWGGSIQNRARFALEGTRAVAIGILPWVSRWRGWW</sequence>
<dbReference type="STRING" id="602072.A0A1R3RW73"/>
<dbReference type="InterPro" id="IPR045247">
    <property type="entry name" value="Oye-like"/>
</dbReference>